<feature type="compositionally biased region" description="Low complexity" evidence="1">
    <location>
        <begin position="145"/>
        <end position="188"/>
    </location>
</feature>
<comment type="caution">
    <text evidence="3">The sequence shown here is derived from an EMBL/GenBank/DDBJ whole genome shotgun (WGS) entry which is preliminary data.</text>
</comment>
<gene>
    <name evidence="3" type="ORF">C41B8_02677</name>
</gene>
<dbReference type="EMBL" id="APNK01000002">
    <property type="protein sequence ID" value="KEZ78999.1"/>
    <property type="molecule type" value="Genomic_DNA"/>
</dbReference>
<evidence type="ECO:0000313" key="4">
    <source>
        <dbReference type="Proteomes" id="UP000028302"/>
    </source>
</evidence>
<evidence type="ECO:0000256" key="2">
    <source>
        <dbReference type="SAM" id="SignalP"/>
    </source>
</evidence>
<accession>A0A084IQL5</accession>
<reference evidence="3 4" key="1">
    <citation type="submission" date="2013-03" db="EMBL/GenBank/DDBJ databases">
        <title>Salinisphaera hydrothermalis C41B8 Genome Sequencing.</title>
        <authorList>
            <person name="Li C."/>
            <person name="Lai Q."/>
            <person name="Shao Z."/>
        </authorList>
    </citation>
    <scope>NUCLEOTIDE SEQUENCE [LARGE SCALE GENOMIC DNA]</scope>
    <source>
        <strain evidence="3 4">C41B8</strain>
    </source>
</reference>
<evidence type="ECO:0008006" key="5">
    <source>
        <dbReference type="Google" id="ProtNLM"/>
    </source>
</evidence>
<feature type="region of interest" description="Disordered" evidence="1">
    <location>
        <begin position="127"/>
        <end position="197"/>
    </location>
</feature>
<organism evidence="3 4">
    <name type="scientific">Salinisphaera hydrothermalis (strain C41B8)</name>
    <dbReference type="NCBI Taxonomy" id="1304275"/>
    <lineage>
        <taxon>Bacteria</taxon>
        <taxon>Pseudomonadati</taxon>
        <taxon>Pseudomonadota</taxon>
        <taxon>Gammaproteobacteria</taxon>
        <taxon>Salinisphaerales</taxon>
        <taxon>Salinisphaeraceae</taxon>
        <taxon>Salinisphaera</taxon>
    </lineage>
</organism>
<proteinExistence type="predicted"/>
<sequence>MKHGITNTTRTRVAVTCALALAGAVVALPAMAADATVHLRGKITAVNKNGFTMITNDDTKRRIVLSSETKIAAVTPGDLSSIEKGTFIGTANVKRDGQNQALEMVIFPASMKGTGLGDYGWDLSPSMAQGGHSASQTANGGGSMTAGSSMTNGTVTAKSDGSMSGGSSMTNGSVTAKSGGSMSSGSSMTNGTVMNQSTSRGSITLQVNYGKGSKTIVVPSDVPTVKVQPGSRADIKTGAHVFVAGPKTNGPVTAGRVIVGKNGTVPPM</sequence>
<dbReference type="Proteomes" id="UP000028302">
    <property type="component" value="Unassembled WGS sequence"/>
</dbReference>
<protein>
    <recommendedName>
        <fullName evidence="5">DUF5666 domain-containing protein</fullName>
    </recommendedName>
</protein>
<dbReference type="eggNOG" id="ENOG5031WRS">
    <property type="taxonomic scope" value="Bacteria"/>
</dbReference>
<evidence type="ECO:0000256" key="1">
    <source>
        <dbReference type="SAM" id="MobiDB-lite"/>
    </source>
</evidence>
<keyword evidence="4" id="KW-1185">Reference proteome</keyword>
<evidence type="ECO:0000313" key="3">
    <source>
        <dbReference type="EMBL" id="KEZ78999.1"/>
    </source>
</evidence>
<keyword evidence="2" id="KW-0732">Signal</keyword>
<dbReference type="AlphaFoldDB" id="A0A084IQL5"/>
<feature type="signal peptide" evidence="2">
    <location>
        <begin position="1"/>
        <end position="32"/>
    </location>
</feature>
<dbReference type="OrthoDB" id="7068047at2"/>
<dbReference type="PATRIC" id="fig|1304275.5.peg.543"/>
<feature type="chain" id="PRO_5001776804" description="DUF5666 domain-containing protein" evidence="2">
    <location>
        <begin position="33"/>
        <end position="268"/>
    </location>
</feature>
<name>A0A084IQL5_SALHC</name>
<dbReference type="RefSeq" id="WP_051882841.1">
    <property type="nucleotide sequence ID" value="NZ_APNK01000002.1"/>
</dbReference>
<dbReference type="STRING" id="1304275.C41B8_02677"/>